<evidence type="ECO:0000259" key="3">
    <source>
        <dbReference type="Pfam" id="PF21725"/>
    </source>
</evidence>
<dbReference type="RefSeq" id="WP_141787575.1">
    <property type="nucleotide sequence ID" value="NZ_BAAAKX010000004.1"/>
</dbReference>
<dbReference type="Pfam" id="PF21725">
    <property type="entry name" value="T7SS_signal"/>
    <property type="match status" value="1"/>
</dbReference>
<evidence type="ECO:0000313" key="5">
    <source>
        <dbReference type="Proteomes" id="UP000319514"/>
    </source>
</evidence>
<dbReference type="Proteomes" id="UP000319514">
    <property type="component" value="Unassembled WGS sequence"/>
</dbReference>
<keyword evidence="2" id="KW-1133">Transmembrane helix</keyword>
<feature type="compositionally biased region" description="Basic and acidic residues" evidence="1">
    <location>
        <begin position="143"/>
        <end position="152"/>
    </location>
</feature>
<organism evidence="4 5">
    <name type="scientific">Oryzihumus leptocrescens</name>
    <dbReference type="NCBI Taxonomy" id="297536"/>
    <lineage>
        <taxon>Bacteria</taxon>
        <taxon>Bacillati</taxon>
        <taxon>Actinomycetota</taxon>
        <taxon>Actinomycetes</taxon>
        <taxon>Micrococcales</taxon>
        <taxon>Intrasporangiaceae</taxon>
        <taxon>Oryzihumus</taxon>
    </lineage>
</organism>
<evidence type="ECO:0000256" key="2">
    <source>
        <dbReference type="SAM" id="Phobius"/>
    </source>
</evidence>
<reference evidence="4 5" key="1">
    <citation type="submission" date="2019-06" db="EMBL/GenBank/DDBJ databases">
        <title>Sequencing the genomes of 1000 actinobacteria strains.</title>
        <authorList>
            <person name="Klenk H.-P."/>
        </authorList>
    </citation>
    <scope>NUCLEOTIDE SEQUENCE [LARGE SCALE GENOMIC DNA]</scope>
    <source>
        <strain evidence="4 5">DSM 18082</strain>
    </source>
</reference>
<evidence type="ECO:0000256" key="1">
    <source>
        <dbReference type="SAM" id="MobiDB-lite"/>
    </source>
</evidence>
<proteinExistence type="predicted"/>
<dbReference type="InterPro" id="IPR049082">
    <property type="entry name" value="T7SS_signal"/>
</dbReference>
<dbReference type="AlphaFoldDB" id="A0A542ZHD2"/>
<feature type="transmembrane region" description="Helical" evidence="2">
    <location>
        <begin position="205"/>
        <end position="226"/>
    </location>
</feature>
<comment type="caution">
    <text evidence="4">The sequence shown here is derived from an EMBL/GenBank/DDBJ whole genome shotgun (WGS) entry which is preliminary data.</text>
</comment>
<sequence>MSSRRSAEWHLVGHGSDPVPASEWEVRTVVSDMRQRAQDASTAEETLRRLSHLDGWRGEAATTFASKAGDVLDDLGKVVDRYEKVASALADWADDVSVARSRTWSAVQDAEQADREVRAHTRDIAHGPHPTPEQIADQQAADAQRDAAQERLDRARSDMANAMSALDSAADRAKSRIDAAADVWDDGFWGNVKGWIRDRAEVIEILCKALEVIGTILGAVILILVLTIGAPFVLLVGAFVVAALVLAGHLLLKTADEGDVTWTTIGLDVLNVALSVTGLKAFTAVPKALESLRALVPSIATRLGTLSRSAALARLSEGNLTQLENALRIANPRNGLAQWAARIKEGGDLAYDGASRPVLAALDLQPGRLSVLLHQDKEIARLHQLVRAMKGFDLERDELIQVMDAQRKMWLYLGNTTATDVVNAYSAPSIPGKVEDVTRYLEENHPWSLRPTH</sequence>
<keyword evidence="2" id="KW-0812">Transmembrane</keyword>
<feature type="region of interest" description="Disordered" evidence="1">
    <location>
        <begin position="123"/>
        <end position="152"/>
    </location>
</feature>
<protein>
    <recommendedName>
        <fullName evidence="3">Putative T7SS secretion signal domain-containing protein</fullName>
    </recommendedName>
</protein>
<feature type="domain" description="Putative T7SS secretion signal" evidence="3">
    <location>
        <begin position="26"/>
        <end position="182"/>
    </location>
</feature>
<dbReference type="EMBL" id="VFOQ01000001">
    <property type="protein sequence ID" value="TQL59570.1"/>
    <property type="molecule type" value="Genomic_DNA"/>
</dbReference>
<keyword evidence="2" id="KW-0472">Membrane</keyword>
<evidence type="ECO:0000313" key="4">
    <source>
        <dbReference type="EMBL" id="TQL59570.1"/>
    </source>
</evidence>
<accession>A0A542ZHD2</accession>
<gene>
    <name evidence="4" type="ORF">FB474_0926</name>
</gene>
<keyword evidence="5" id="KW-1185">Reference proteome</keyword>
<feature type="transmembrane region" description="Helical" evidence="2">
    <location>
        <begin position="232"/>
        <end position="252"/>
    </location>
</feature>
<name>A0A542ZHD2_9MICO</name>
<dbReference type="OrthoDB" id="5024177at2"/>